<evidence type="ECO:0000313" key="4">
    <source>
        <dbReference type="EMBL" id="BCS30466.1"/>
    </source>
</evidence>
<name>A0A7R7XZ98_9EURO</name>
<dbReference type="SMART" id="SM00248">
    <property type="entry name" value="ANK"/>
    <property type="match status" value="3"/>
</dbReference>
<dbReference type="Pfam" id="PF12796">
    <property type="entry name" value="Ank_2"/>
    <property type="match status" value="1"/>
</dbReference>
<keyword evidence="2 3" id="KW-0040">ANK repeat</keyword>
<dbReference type="RefSeq" id="XP_041562652.1">
    <property type="nucleotide sequence ID" value="XM_041697086.1"/>
</dbReference>
<dbReference type="PANTHER" id="PTHR24198">
    <property type="entry name" value="ANKYRIN REPEAT AND PROTEIN KINASE DOMAIN-CONTAINING PROTEIN"/>
    <property type="match status" value="1"/>
</dbReference>
<dbReference type="Proteomes" id="UP000654913">
    <property type="component" value="Chromosome 8"/>
</dbReference>
<protein>
    <recommendedName>
        <fullName evidence="6">Ankyrin repeat-containing domain protein</fullName>
    </recommendedName>
</protein>
<dbReference type="Gene3D" id="1.25.40.20">
    <property type="entry name" value="Ankyrin repeat-containing domain"/>
    <property type="match status" value="2"/>
</dbReference>
<dbReference type="InterPro" id="IPR036770">
    <property type="entry name" value="Ankyrin_rpt-contain_sf"/>
</dbReference>
<evidence type="ECO:0008006" key="6">
    <source>
        <dbReference type="Google" id="ProtNLM"/>
    </source>
</evidence>
<proteinExistence type="predicted"/>
<dbReference type="EMBL" id="AP024450">
    <property type="protein sequence ID" value="BCS30466.1"/>
    <property type="molecule type" value="Genomic_DNA"/>
</dbReference>
<evidence type="ECO:0000256" key="2">
    <source>
        <dbReference type="ARBA" id="ARBA00023043"/>
    </source>
</evidence>
<evidence type="ECO:0000256" key="1">
    <source>
        <dbReference type="ARBA" id="ARBA00022737"/>
    </source>
</evidence>
<keyword evidence="1" id="KW-0677">Repeat</keyword>
<dbReference type="AlphaFoldDB" id="A0A7R7XZ98"/>
<evidence type="ECO:0000256" key="3">
    <source>
        <dbReference type="PROSITE-ProRule" id="PRU00023"/>
    </source>
</evidence>
<gene>
    <name evidence="4" type="ORF">APUU_80769S</name>
</gene>
<dbReference type="OrthoDB" id="366390at2759"/>
<evidence type="ECO:0000313" key="5">
    <source>
        <dbReference type="Proteomes" id="UP000654913"/>
    </source>
</evidence>
<dbReference type="PROSITE" id="PS50297">
    <property type="entry name" value="ANK_REP_REGION"/>
    <property type="match status" value="1"/>
</dbReference>
<reference evidence="4" key="1">
    <citation type="submission" date="2021-01" db="EMBL/GenBank/DDBJ databases">
        <authorList>
            <consortium name="Aspergillus puulaauensis MK2 genome sequencing consortium"/>
            <person name="Kazuki M."/>
            <person name="Futagami T."/>
        </authorList>
    </citation>
    <scope>NUCLEOTIDE SEQUENCE</scope>
    <source>
        <strain evidence="4">MK2</strain>
    </source>
</reference>
<dbReference type="KEGG" id="apuu:APUU_80769S"/>
<accession>A0A7R7XZ98</accession>
<reference evidence="4" key="2">
    <citation type="submission" date="2021-02" db="EMBL/GenBank/DDBJ databases">
        <title>Aspergillus puulaauensis MK2 genome sequence.</title>
        <authorList>
            <person name="Futagami T."/>
            <person name="Mori K."/>
            <person name="Kadooka C."/>
            <person name="Tanaka T."/>
        </authorList>
    </citation>
    <scope>NUCLEOTIDE SEQUENCE</scope>
    <source>
        <strain evidence="4">MK2</strain>
    </source>
</reference>
<organism evidence="4 5">
    <name type="scientific">Aspergillus puulaauensis</name>
    <dbReference type="NCBI Taxonomy" id="1220207"/>
    <lineage>
        <taxon>Eukaryota</taxon>
        <taxon>Fungi</taxon>
        <taxon>Dikarya</taxon>
        <taxon>Ascomycota</taxon>
        <taxon>Pezizomycotina</taxon>
        <taxon>Eurotiomycetes</taxon>
        <taxon>Eurotiomycetidae</taxon>
        <taxon>Eurotiales</taxon>
        <taxon>Aspergillaceae</taxon>
        <taxon>Aspergillus</taxon>
    </lineage>
</organism>
<dbReference type="GeneID" id="64980463"/>
<dbReference type="InterPro" id="IPR002110">
    <property type="entry name" value="Ankyrin_rpt"/>
</dbReference>
<dbReference type="PROSITE" id="PS50088">
    <property type="entry name" value="ANK_REPEAT"/>
    <property type="match status" value="1"/>
</dbReference>
<dbReference type="PANTHER" id="PTHR24198:SF165">
    <property type="entry name" value="ANKYRIN REPEAT-CONTAINING PROTEIN-RELATED"/>
    <property type="match status" value="1"/>
</dbReference>
<dbReference type="SUPFAM" id="SSF48403">
    <property type="entry name" value="Ankyrin repeat"/>
    <property type="match status" value="1"/>
</dbReference>
<feature type="repeat" description="ANK" evidence="3">
    <location>
        <begin position="111"/>
        <end position="143"/>
    </location>
</feature>
<sequence length="173" mass="18734">MAVDELVSACQEGKTLHVKTLLDEGLSPRLGLRKALEEAILHNHADIVKLLLKRGVLDQCMVESSEDECPWPLEPADTTGSLQFAAINGKIDVVRALLEWDIRLVDCVDSLKRTALSFAARAGHIETVHVLLVATADINAVDVDGLTALDHAQAAGNRDVVELLEAKLTRVEA</sequence>
<keyword evidence="5" id="KW-1185">Reference proteome</keyword>